<dbReference type="EC" id="3.5.1.44" evidence="3"/>
<proteinExistence type="inferred from homology"/>
<dbReference type="AlphaFoldDB" id="A0A0S2TBY5"/>
<dbReference type="PANTHER" id="PTHR35147:SF2">
    <property type="entry name" value="CHEMORECEPTOR GLUTAMINE DEAMIDASE CHED-RELATED"/>
    <property type="match status" value="1"/>
</dbReference>
<dbReference type="InterPro" id="IPR011324">
    <property type="entry name" value="Cytotoxic_necrot_fac-like_cat"/>
</dbReference>
<dbReference type="STRING" id="1748243.Tel_05695"/>
<comment type="function">
    <text evidence="3">Probably deamidates glutamine residues to glutamate on methyl-accepting chemotaxis receptors (MCPs), playing an important role in chemotaxis.</text>
</comment>
<keyword evidence="2 3" id="KW-0378">Hydrolase</keyword>
<protein>
    <recommendedName>
        <fullName evidence="3">Probable chemoreceptor glutamine deamidase CheD</fullName>
        <ecNumber evidence="3">3.5.1.44</ecNumber>
    </recommendedName>
</protein>
<evidence type="ECO:0000256" key="2">
    <source>
        <dbReference type="ARBA" id="ARBA00022801"/>
    </source>
</evidence>
<evidence type="ECO:0000256" key="1">
    <source>
        <dbReference type="ARBA" id="ARBA00022500"/>
    </source>
</evidence>
<dbReference type="CDD" id="cd16352">
    <property type="entry name" value="CheD"/>
    <property type="match status" value="1"/>
</dbReference>
<dbReference type="PANTHER" id="PTHR35147">
    <property type="entry name" value="CHEMORECEPTOR GLUTAMINE DEAMIDASE CHED-RELATED"/>
    <property type="match status" value="1"/>
</dbReference>
<sequence length="216" mass="24075">MTGGFTTARPEARQPKALPGFSHINRYWDKMHDVYAAKILPGEYYVSLEGEMIVTVLGSCVSACIRDSVFGIGGMNHFMLPIGAAGGGSNSTWNNAATRYGNFAMEALINDVLKHGGRRENLELKIFGGGMVMEHMTNIGKQNIAFVHEFIKTEGLKLLAEDLGGIYPRKVHYFPQSGKVRMKKLRSMHNRTIIEREADYMDSLETKPIEGEIDLF</sequence>
<keyword evidence="5" id="KW-1185">Reference proteome</keyword>
<dbReference type="EMBL" id="CP013099">
    <property type="protein sequence ID" value="ALP52683.1"/>
    <property type="molecule type" value="Genomic_DNA"/>
</dbReference>
<dbReference type="InterPro" id="IPR005659">
    <property type="entry name" value="Chemorcpt_Glu_NH3ase_CheD"/>
</dbReference>
<dbReference type="InterPro" id="IPR038592">
    <property type="entry name" value="CheD-like_sf"/>
</dbReference>
<keyword evidence="1 3" id="KW-0145">Chemotaxis</keyword>
<dbReference type="KEGG" id="tee:Tel_05695"/>
<evidence type="ECO:0000256" key="3">
    <source>
        <dbReference type="HAMAP-Rule" id="MF_01440"/>
    </source>
</evidence>
<name>A0A0S2TBY5_9GAMM</name>
<dbReference type="GO" id="GO:0006935">
    <property type="term" value="P:chemotaxis"/>
    <property type="evidence" value="ECO:0007669"/>
    <property type="project" value="UniProtKB-UniRule"/>
</dbReference>
<evidence type="ECO:0000313" key="4">
    <source>
        <dbReference type="EMBL" id="ALP52683.1"/>
    </source>
</evidence>
<dbReference type="HAMAP" id="MF_01440">
    <property type="entry name" value="CheD"/>
    <property type="match status" value="1"/>
</dbReference>
<dbReference type="Proteomes" id="UP000055136">
    <property type="component" value="Chromosome"/>
</dbReference>
<evidence type="ECO:0000313" key="5">
    <source>
        <dbReference type="Proteomes" id="UP000055136"/>
    </source>
</evidence>
<reference evidence="4" key="1">
    <citation type="submission" date="2015-10" db="EMBL/GenBank/DDBJ databases">
        <title>Description of Candidatus Tenderia electrophaga gen. nov, sp. nov., an Uncultivated Electroautotroph from a Biocathode Enrichment.</title>
        <authorList>
            <person name="Eddie B.J."/>
            <person name="Malanoski A.P."/>
            <person name="Wang Z."/>
            <person name="Hall R.J."/>
            <person name="Oh S.D."/>
            <person name="Heiner C."/>
            <person name="Lin B."/>
            <person name="Strycharz-Glaven S.M."/>
        </authorList>
    </citation>
    <scope>NUCLEOTIDE SEQUENCE [LARGE SCALE GENOMIC DNA]</scope>
    <source>
        <strain evidence="4">NRL1</strain>
    </source>
</reference>
<dbReference type="SUPFAM" id="SSF64438">
    <property type="entry name" value="CNF1/YfiH-like putative cysteine hydrolases"/>
    <property type="match status" value="1"/>
</dbReference>
<dbReference type="GO" id="GO:0050568">
    <property type="term" value="F:protein-glutamine glutaminase activity"/>
    <property type="evidence" value="ECO:0007669"/>
    <property type="project" value="UniProtKB-UniRule"/>
</dbReference>
<dbReference type="NCBIfam" id="NF010013">
    <property type="entry name" value="PRK13487.1"/>
    <property type="match status" value="1"/>
</dbReference>
<accession>A0A0S2TBY5</accession>
<comment type="catalytic activity">
    <reaction evidence="3">
        <text>L-glutaminyl-[protein] + H2O = L-glutamyl-[protein] + NH4(+)</text>
        <dbReference type="Rhea" id="RHEA:16441"/>
        <dbReference type="Rhea" id="RHEA-COMP:10207"/>
        <dbReference type="Rhea" id="RHEA-COMP:10208"/>
        <dbReference type="ChEBI" id="CHEBI:15377"/>
        <dbReference type="ChEBI" id="CHEBI:28938"/>
        <dbReference type="ChEBI" id="CHEBI:29973"/>
        <dbReference type="ChEBI" id="CHEBI:30011"/>
        <dbReference type="EC" id="3.5.1.44"/>
    </reaction>
</comment>
<dbReference type="Gene3D" id="3.30.1330.200">
    <property type="match status" value="1"/>
</dbReference>
<dbReference type="Pfam" id="PF03975">
    <property type="entry name" value="CheD"/>
    <property type="match status" value="1"/>
</dbReference>
<organism evidence="4 5">
    <name type="scientific">Candidatus Tenderia electrophaga</name>
    <dbReference type="NCBI Taxonomy" id="1748243"/>
    <lineage>
        <taxon>Bacteria</taxon>
        <taxon>Pseudomonadati</taxon>
        <taxon>Pseudomonadota</taxon>
        <taxon>Gammaproteobacteria</taxon>
        <taxon>Candidatus Tenderiales</taxon>
        <taxon>Candidatus Tenderiaceae</taxon>
        <taxon>Candidatus Tenderia</taxon>
    </lineage>
</organism>
<gene>
    <name evidence="3" type="primary">cheD</name>
    <name evidence="4" type="ORF">Tel_05695</name>
</gene>
<comment type="similarity">
    <text evidence="3">Belongs to the CheD family.</text>
</comment>